<dbReference type="CDD" id="cd08054">
    <property type="entry name" value="gp6"/>
    <property type="match status" value="1"/>
</dbReference>
<dbReference type="NCBIfam" id="TIGR01560">
    <property type="entry name" value="put_DNA_pack"/>
    <property type="match status" value="1"/>
</dbReference>
<dbReference type="EMBL" id="CAUZMB010000009">
    <property type="protein sequence ID" value="CAK1251599.1"/>
    <property type="molecule type" value="Genomic_DNA"/>
</dbReference>
<evidence type="ECO:0000313" key="1">
    <source>
        <dbReference type="EMBL" id="CAK1251599.1"/>
    </source>
</evidence>
<proteinExistence type="predicted"/>
<accession>A0ABM9MZT4</accession>
<evidence type="ECO:0008006" key="3">
    <source>
        <dbReference type="Google" id="ProtNLM"/>
    </source>
</evidence>
<reference evidence="1 2" key="1">
    <citation type="submission" date="2023-10" db="EMBL/GenBank/DDBJ databases">
        <authorList>
            <person name="Botero Cardona J."/>
        </authorList>
    </citation>
    <scope>NUCLEOTIDE SEQUENCE [LARGE SCALE GENOMIC DNA]</scope>
    <source>
        <strain evidence="1 2">R-55214</strain>
    </source>
</reference>
<dbReference type="Proteomes" id="UP001314166">
    <property type="component" value="Unassembled WGS sequence"/>
</dbReference>
<dbReference type="RefSeq" id="WP_338348571.1">
    <property type="nucleotide sequence ID" value="NZ_CAUZMB010000009.1"/>
</dbReference>
<dbReference type="Gene3D" id="1.10.3230.30">
    <property type="entry name" value="Phage gp6-like head-tail connector protein"/>
    <property type="match status" value="1"/>
</dbReference>
<dbReference type="InterPro" id="IPR006450">
    <property type="entry name" value="Phage_HK97_gp6-like"/>
</dbReference>
<protein>
    <recommendedName>
        <fullName evidence="3">Phage gp6-like head-tail connector protein</fullName>
    </recommendedName>
</protein>
<dbReference type="InterPro" id="IPR021146">
    <property type="entry name" value="Phage_gp6-like_head-tail"/>
</dbReference>
<organism evidence="1 2">
    <name type="scientific">Fructobacillus evanidus</name>
    <dbReference type="NCBI Taxonomy" id="3064281"/>
    <lineage>
        <taxon>Bacteria</taxon>
        <taxon>Bacillati</taxon>
        <taxon>Bacillota</taxon>
        <taxon>Bacilli</taxon>
        <taxon>Lactobacillales</taxon>
        <taxon>Lactobacillaceae</taxon>
        <taxon>Fructobacillus</taxon>
    </lineage>
</organism>
<comment type="caution">
    <text evidence="1">The sequence shown here is derived from an EMBL/GenBank/DDBJ whole genome shotgun (WGS) entry which is preliminary data.</text>
</comment>
<keyword evidence="2" id="KW-1185">Reference proteome</keyword>
<sequence length="110" mass="12284">MLVSIDTLKLSLRIDGSADDVLLTGYSEAAETYIKNAIGYDYDDFYTEERVAPLFETAVIALASSYYTFRTSLSLVQSYPVDVAVESIIGQLRGEYTLFEEEKQNANKST</sequence>
<evidence type="ECO:0000313" key="2">
    <source>
        <dbReference type="Proteomes" id="UP001314166"/>
    </source>
</evidence>
<gene>
    <name evidence="1" type="ORF">R55214_HHFBAMCI_01343</name>
</gene>
<name>A0ABM9MZT4_9LACO</name>
<dbReference type="Pfam" id="PF05135">
    <property type="entry name" value="Phage_connect_1"/>
    <property type="match status" value="1"/>
</dbReference>